<comment type="caution">
    <text evidence="2">The sequence shown here is derived from an EMBL/GenBank/DDBJ whole genome shotgun (WGS) entry which is preliminary data.</text>
</comment>
<protein>
    <recommendedName>
        <fullName evidence="1">PIN domain-containing protein</fullName>
    </recommendedName>
</protein>
<dbReference type="InterPro" id="IPR029060">
    <property type="entry name" value="PIN-like_dom_sf"/>
</dbReference>
<keyword evidence="3" id="KW-1185">Reference proteome</keyword>
<name>A0A261UIX5_9BORD</name>
<dbReference type="AlphaFoldDB" id="A0A261UIX5"/>
<dbReference type="EMBL" id="NEVS01000004">
    <property type="protein sequence ID" value="OZI61575.1"/>
    <property type="molecule type" value="Genomic_DNA"/>
</dbReference>
<dbReference type="OrthoDB" id="8256418at2"/>
<dbReference type="Gene3D" id="3.40.50.1010">
    <property type="entry name" value="5'-nuclease"/>
    <property type="match status" value="1"/>
</dbReference>
<proteinExistence type="predicted"/>
<evidence type="ECO:0000259" key="1">
    <source>
        <dbReference type="Pfam" id="PF01850"/>
    </source>
</evidence>
<evidence type="ECO:0000313" key="2">
    <source>
        <dbReference type="EMBL" id="OZI61575.1"/>
    </source>
</evidence>
<reference evidence="3" key="1">
    <citation type="submission" date="2017-05" db="EMBL/GenBank/DDBJ databases">
        <title>Complete and WGS of Bordetella genogroups.</title>
        <authorList>
            <person name="Spilker T."/>
            <person name="Lipuma J."/>
        </authorList>
    </citation>
    <scope>NUCLEOTIDE SEQUENCE [LARGE SCALE GENOMIC DNA]</scope>
    <source>
        <strain evidence="3">AU8856</strain>
    </source>
</reference>
<gene>
    <name evidence="2" type="ORF">CAL28_20035</name>
</gene>
<dbReference type="Proteomes" id="UP000215767">
    <property type="component" value="Unassembled WGS sequence"/>
</dbReference>
<dbReference type="InterPro" id="IPR002716">
    <property type="entry name" value="PIN_dom"/>
</dbReference>
<evidence type="ECO:0000313" key="3">
    <source>
        <dbReference type="Proteomes" id="UP000215767"/>
    </source>
</evidence>
<feature type="domain" description="PIN" evidence="1">
    <location>
        <begin position="10"/>
        <end position="134"/>
    </location>
</feature>
<organism evidence="2 3">
    <name type="scientific">Bordetella genomosp. 11</name>
    <dbReference type="NCBI Taxonomy" id="1416808"/>
    <lineage>
        <taxon>Bacteria</taxon>
        <taxon>Pseudomonadati</taxon>
        <taxon>Pseudomonadota</taxon>
        <taxon>Betaproteobacteria</taxon>
        <taxon>Burkholderiales</taxon>
        <taxon>Alcaligenaceae</taxon>
        <taxon>Bordetella</taxon>
    </lineage>
</organism>
<dbReference type="Pfam" id="PF01850">
    <property type="entry name" value="PIN"/>
    <property type="match status" value="1"/>
</dbReference>
<sequence length="183" mass="20451">MAIGKPRFYWDTAPLIAWITDEKRHDPAEMAGLAEVVDMVDRGKAILMTSVLWRAEVLDSSISDTQKKRLEAAFDGRAIIELAIDSRVMALAGEIRSFQRGTKKKDVMQNVRVPDAIHLASAIHYDATEFHTFDGARPGKQPGGLFTLDGNVAGHRLKICAPKAEQLQFQFQNVKEEMADRDE</sequence>
<accession>A0A261UIX5</accession>
<dbReference type="SUPFAM" id="SSF88723">
    <property type="entry name" value="PIN domain-like"/>
    <property type="match status" value="1"/>
</dbReference>
<dbReference type="RefSeq" id="WP_094842978.1">
    <property type="nucleotide sequence ID" value="NZ_NEVS01000004.1"/>
</dbReference>